<keyword evidence="2" id="KW-1185">Reference proteome</keyword>
<accession>A0ABU2N670</accession>
<dbReference type="EMBL" id="JAVREJ010000004">
    <property type="protein sequence ID" value="MDT0349430.1"/>
    <property type="molecule type" value="Genomic_DNA"/>
</dbReference>
<protein>
    <recommendedName>
        <fullName evidence="3">Antibiotic biosynthesis monooxygenase</fullName>
    </recommendedName>
</protein>
<evidence type="ECO:0008006" key="3">
    <source>
        <dbReference type="Google" id="ProtNLM"/>
    </source>
</evidence>
<evidence type="ECO:0000313" key="1">
    <source>
        <dbReference type="EMBL" id="MDT0349430.1"/>
    </source>
</evidence>
<dbReference type="RefSeq" id="WP_311555461.1">
    <property type="nucleotide sequence ID" value="NZ_JAVREJ010000004.1"/>
</dbReference>
<sequence length="99" mass="10587">MTYAHIFDIPGPVELYQAAHAEFAKYPTDDMLLHVARSTGDGVEVVEVWTSREAFHDWMGTRGVAALGAIAAAGWTFPEVTATPFDPTGLILPTAGIAV</sequence>
<dbReference type="Proteomes" id="UP001183202">
    <property type="component" value="Unassembled WGS sequence"/>
</dbReference>
<comment type="caution">
    <text evidence="1">The sequence shown here is derived from an EMBL/GenBank/DDBJ whole genome shotgun (WGS) entry which is preliminary data.</text>
</comment>
<organism evidence="1 2">
    <name type="scientific">Pseudonocardia charpentierae</name>
    <dbReference type="NCBI Taxonomy" id="3075545"/>
    <lineage>
        <taxon>Bacteria</taxon>
        <taxon>Bacillati</taxon>
        <taxon>Actinomycetota</taxon>
        <taxon>Actinomycetes</taxon>
        <taxon>Pseudonocardiales</taxon>
        <taxon>Pseudonocardiaceae</taxon>
        <taxon>Pseudonocardia</taxon>
    </lineage>
</organism>
<reference evidence="2" key="1">
    <citation type="submission" date="2023-07" db="EMBL/GenBank/DDBJ databases">
        <title>30 novel species of actinomycetes from the DSMZ collection.</title>
        <authorList>
            <person name="Nouioui I."/>
        </authorList>
    </citation>
    <scope>NUCLEOTIDE SEQUENCE [LARGE SCALE GENOMIC DNA]</scope>
    <source>
        <strain evidence="2">DSM 45834</strain>
    </source>
</reference>
<name>A0ABU2N670_9PSEU</name>
<proteinExistence type="predicted"/>
<evidence type="ECO:0000313" key="2">
    <source>
        <dbReference type="Proteomes" id="UP001183202"/>
    </source>
</evidence>
<gene>
    <name evidence="1" type="ORF">RM445_07795</name>
</gene>